<dbReference type="PANTHER" id="PTHR30523">
    <property type="entry name" value="PHOSPHOENOLPYRUVATE CARBOXYLASE"/>
    <property type="match status" value="1"/>
</dbReference>
<keyword evidence="6" id="KW-0120">Carbon dioxide fixation</keyword>
<evidence type="ECO:0000256" key="5">
    <source>
        <dbReference type="ARBA" id="ARBA00023239"/>
    </source>
</evidence>
<dbReference type="Gene3D" id="1.20.1440.90">
    <property type="entry name" value="Phosphoenolpyruvate/pyruvate domain"/>
    <property type="match status" value="1"/>
</dbReference>
<dbReference type="PANTHER" id="PTHR30523:SF6">
    <property type="entry name" value="PHOSPHOENOLPYRUVATE CARBOXYLASE"/>
    <property type="match status" value="1"/>
</dbReference>
<dbReference type="InterPro" id="IPR033129">
    <property type="entry name" value="PEPCASE_His_AS"/>
</dbReference>
<dbReference type="EMBL" id="CAICTM010000565">
    <property type="protein sequence ID" value="CAB9513004.1"/>
    <property type="molecule type" value="Genomic_DNA"/>
</dbReference>
<reference evidence="10" key="1">
    <citation type="submission" date="2020-06" db="EMBL/GenBank/DDBJ databases">
        <authorList>
            <consortium name="Plant Systems Biology data submission"/>
        </authorList>
    </citation>
    <scope>NUCLEOTIDE SEQUENCE</scope>
    <source>
        <strain evidence="10">D6</strain>
    </source>
</reference>
<accession>A0A9N8E740</accession>
<keyword evidence="5" id="KW-0456">Lyase</keyword>
<dbReference type="InterPro" id="IPR021135">
    <property type="entry name" value="PEP_COase"/>
</dbReference>
<dbReference type="Pfam" id="PF00311">
    <property type="entry name" value="PEPcase"/>
    <property type="match status" value="1"/>
</dbReference>
<dbReference type="GO" id="GO:0005829">
    <property type="term" value="C:cytosol"/>
    <property type="evidence" value="ECO:0007669"/>
    <property type="project" value="TreeGrafter"/>
</dbReference>
<dbReference type="EC" id="4.1.1.31" evidence="3"/>
<comment type="cofactor">
    <cofactor evidence="1">
        <name>Mg(2+)</name>
        <dbReference type="ChEBI" id="CHEBI:18420"/>
    </cofactor>
</comment>
<evidence type="ECO:0000256" key="9">
    <source>
        <dbReference type="PROSITE-ProRule" id="PRU10112"/>
    </source>
</evidence>
<dbReference type="InterPro" id="IPR022805">
    <property type="entry name" value="PEP_COase_bac/pln-type"/>
</dbReference>
<dbReference type="NCBIfam" id="NF000584">
    <property type="entry name" value="PRK00009.1"/>
    <property type="match status" value="1"/>
</dbReference>
<evidence type="ECO:0000256" key="3">
    <source>
        <dbReference type="ARBA" id="ARBA00012305"/>
    </source>
</evidence>
<dbReference type="HAMAP" id="MF_00595">
    <property type="entry name" value="PEPcase_type1"/>
    <property type="match status" value="1"/>
</dbReference>
<gene>
    <name evidence="10" type="ORF">SEMRO_566_G167750.1</name>
</gene>
<dbReference type="PROSITE" id="PS00781">
    <property type="entry name" value="PEPCASE_1"/>
    <property type="match status" value="1"/>
</dbReference>
<keyword evidence="4" id="KW-0460">Magnesium</keyword>
<evidence type="ECO:0000256" key="7">
    <source>
        <dbReference type="ARBA" id="ARBA00048995"/>
    </source>
</evidence>
<dbReference type="InterPro" id="IPR018129">
    <property type="entry name" value="PEP_COase_Lys_AS"/>
</dbReference>
<evidence type="ECO:0000256" key="6">
    <source>
        <dbReference type="ARBA" id="ARBA00023300"/>
    </source>
</evidence>
<evidence type="ECO:0000256" key="1">
    <source>
        <dbReference type="ARBA" id="ARBA00001946"/>
    </source>
</evidence>
<evidence type="ECO:0000256" key="8">
    <source>
        <dbReference type="PROSITE-ProRule" id="PRU10111"/>
    </source>
</evidence>
<dbReference type="PRINTS" id="PR00150">
    <property type="entry name" value="PEPCARBXLASE"/>
</dbReference>
<proteinExistence type="inferred from homology"/>
<dbReference type="PROSITE" id="PS00393">
    <property type="entry name" value="PEPCASE_2"/>
    <property type="match status" value="1"/>
</dbReference>
<evidence type="ECO:0000313" key="11">
    <source>
        <dbReference type="Proteomes" id="UP001153069"/>
    </source>
</evidence>
<organism evidence="10 11">
    <name type="scientific">Seminavis robusta</name>
    <dbReference type="NCBI Taxonomy" id="568900"/>
    <lineage>
        <taxon>Eukaryota</taxon>
        <taxon>Sar</taxon>
        <taxon>Stramenopiles</taxon>
        <taxon>Ochrophyta</taxon>
        <taxon>Bacillariophyta</taxon>
        <taxon>Bacillariophyceae</taxon>
        <taxon>Bacillariophycidae</taxon>
        <taxon>Naviculales</taxon>
        <taxon>Naviculaceae</taxon>
        <taxon>Seminavis</taxon>
    </lineage>
</organism>
<feature type="active site" evidence="8">
    <location>
        <position position="224"/>
    </location>
</feature>
<dbReference type="GO" id="GO:0006099">
    <property type="term" value="P:tricarboxylic acid cycle"/>
    <property type="evidence" value="ECO:0007669"/>
    <property type="project" value="InterPro"/>
</dbReference>
<dbReference type="Proteomes" id="UP001153069">
    <property type="component" value="Unassembled WGS sequence"/>
</dbReference>
<dbReference type="GO" id="GO:0008964">
    <property type="term" value="F:phosphoenolpyruvate carboxylase activity"/>
    <property type="evidence" value="ECO:0007669"/>
    <property type="project" value="UniProtKB-EC"/>
</dbReference>
<name>A0A9N8E740_9STRA</name>
<comment type="similarity">
    <text evidence="2">Belongs to the PEPCase type 1 family.</text>
</comment>
<protein>
    <recommendedName>
        <fullName evidence="3">phosphoenolpyruvate carboxylase</fullName>
        <ecNumber evidence="3">4.1.1.31</ecNumber>
    </recommendedName>
</protein>
<comment type="catalytic activity">
    <reaction evidence="7">
        <text>oxaloacetate + phosphate = phosphoenolpyruvate + hydrogencarbonate</text>
        <dbReference type="Rhea" id="RHEA:28370"/>
        <dbReference type="ChEBI" id="CHEBI:16452"/>
        <dbReference type="ChEBI" id="CHEBI:17544"/>
        <dbReference type="ChEBI" id="CHEBI:43474"/>
        <dbReference type="ChEBI" id="CHEBI:58702"/>
        <dbReference type="EC" id="4.1.1.31"/>
    </reaction>
</comment>
<dbReference type="OrthoDB" id="1365747at2759"/>
<dbReference type="InterPro" id="IPR015813">
    <property type="entry name" value="Pyrv/PenolPyrv_kinase-like_dom"/>
</dbReference>
<dbReference type="GO" id="GO:0015977">
    <property type="term" value="P:carbon fixation"/>
    <property type="evidence" value="ECO:0007669"/>
    <property type="project" value="UniProtKB-KW"/>
</dbReference>
<evidence type="ECO:0000256" key="2">
    <source>
        <dbReference type="ARBA" id="ARBA00008346"/>
    </source>
</evidence>
<comment type="caution">
    <text evidence="10">The sequence shown here is derived from an EMBL/GenBank/DDBJ whole genome shotgun (WGS) entry which is preliminary data.</text>
</comment>
<dbReference type="SUPFAM" id="SSF51621">
    <property type="entry name" value="Phosphoenolpyruvate/pyruvate domain"/>
    <property type="match status" value="1"/>
</dbReference>
<keyword evidence="11" id="KW-1185">Reference proteome</keyword>
<feature type="active site" evidence="9">
    <location>
        <position position="652"/>
    </location>
</feature>
<evidence type="ECO:0000256" key="4">
    <source>
        <dbReference type="ARBA" id="ARBA00022842"/>
    </source>
</evidence>
<evidence type="ECO:0000313" key="10">
    <source>
        <dbReference type="EMBL" id="CAB9513004.1"/>
    </source>
</evidence>
<dbReference type="AlphaFoldDB" id="A0A9N8E740"/>
<sequence length="989" mass="110233">MLHIRRLAASRNVAALARGPVVRATTTTSRLHQPTFRAFSSLTDPGSHLFASHLGAIDSPAPQVPADEVPPAVKDAQLRADIRAMGRMLGQVILQYEGQDIFEKVEKMRSLAKTRREAGAGRVEETKAESEAAFQDLAEYVSTFSKEELLVVSRAFTHFLASANAAEKHHTKRVLEEFNTTKGAFYDKADSSGQVMASLAEEHSPDAVWKALTTQTVELVLTAHPTEVNRRTILDKHRRIQEVLTDADALRNSGRTTTDFMKQQLNDSLQREISSIWLSDEVSRQKPTPQNEAEKGVLVVETVLWKTVPNFLRKLDATAQEFLGRGIPLDAAPIRFASWMGGDRDGNPNVEPDTTREVCLKNRAKAAALFSKDLQELWKELSLTTCSDELRKQVGEDVREPYRKFMVPMFEKLQLTQKWAEQEMKLLTGSAGADVHFDKIEPTEIYLTKDSFRDDLLLMHHSLCETGNHVVADGFLADILRNVSAFGLTLVPLDVRQESDKHEEALDAVTRFLGLGSYSQWDEQTKVNWLTQQLASKRPLLRPGVWHDHPDIFSETTIDTLGIYQMIAEQYEGSLGAYVISQATSASDVLAVLLLQRDAGVKKPLRVVPLFETLDDLNGAGETMKSLFSNPVYMGSIAGKQEVMIGYSDSAKDAGRLAASWAQYETQEELAQIARDFNVELTFFHGKGGTVGRGGNPQTFKAILAHAPDTINGHFRVTEQGEMIYQNFGHYDRAERTMDIYTSAILAEKLTKRTKPSTEWRNMMKKLSDISCEAYRKVVRGDERFVPYFRSATPELELASLNIGSRPAKRKATGGVESLRAIPWIFAWTQTRFNLPTWLGVGEAIGSVLKSPDADLLRTMYRDWGSFRTTIDMVEMVLAKSDPSIAKHYDEVLVTEDKAKALGTEVRALHQETEGVVLDLAGHTTLSEDNSILRRQLAVRDPYVDCLNVLQAETLKRIRSTEGAEDDKVLKDALMTTISGVANGMGNTG</sequence>